<evidence type="ECO:0000256" key="7">
    <source>
        <dbReference type="ARBA" id="ARBA00022989"/>
    </source>
</evidence>
<name>A0A722XSC4_SALER</name>
<dbReference type="EMBL" id="DAAQHH010000017">
    <property type="protein sequence ID" value="HAD9330364.1"/>
    <property type="molecule type" value="Genomic_DNA"/>
</dbReference>
<evidence type="ECO:0000256" key="3">
    <source>
        <dbReference type="ARBA" id="ARBA00022448"/>
    </source>
</evidence>
<dbReference type="PANTHER" id="PTHR30386">
    <property type="entry name" value="MEMBRANE FUSION SUBUNIT OF EMRAB-TOLC MULTIDRUG EFFLUX PUMP"/>
    <property type="match status" value="1"/>
</dbReference>
<comment type="similarity">
    <text evidence="2 9">Belongs to the membrane fusion protein (MFP) (TC 8.A.1) family.</text>
</comment>
<evidence type="ECO:0000256" key="6">
    <source>
        <dbReference type="ARBA" id="ARBA00022692"/>
    </source>
</evidence>
<evidence type="ECO:0000313" key="12">
    <source>
        <dbReference type="EMBL" id="HAD9330364.1"/>
    </source>
</evidence>
<evidence type="ECO:0000256" key="4">
    <source>
        <dbReference type="ARBA" id="ARBA00022475"/>
    </source>
</evidence>
<dbReference type="AlphaFoldDB" id="A0A722XSC4"/>
<gene>
    <name evidence="12" type="ORF">G1429_24530</name>
</gene>
<comment type="subcellular location">
    <subcellularLocation>
        <location evidence="1 9">Cell inner membrane</location>
        <topology evidence="1 9">Single-pass membrane protein</topology>
    </subcellularLocation>
</comment>
<dbReference type="PROSITE" id="PS00543">
    <property type="entry name" value="HLYD_FAMILY"/>
    <property type="match status" value="1"/>
</dbReference>
<feature type="coiled-coil region" evidence="10">
    <location>
        <begin position="275"/>
        <end position="309"/>
    </location>
</feature>
<dbReference type="PANTHER" id="PTHR30386:SF27">
    <property type="entry name" value="MEMBRANE FUSION PROTEIN (MFP) FAMILY PROTEIN"/>
    <property type="match status" value="1"/>
</dbReference>
<dbReference type="PRINTS" id="PR01490">
    <property type="entry name" value="RTXTOXIND"/>
</dbReference>
<evidence type="ECO:0000256" key="9">
    <source>
        <dbReference type="RuleBase" id="RU365093"/>
    </source>
</evidence>
<evidence type="ECO:0000259" key="11">
    <source>
        <dbReference type="Pfam" id="PF26002"/>
    </source>
</evidence>
<keyword evidence="3 9" id="KW-0813">Transport</keyword>
<dbReference type="SUPFAM" id="SSF111369">
    <property type="entry name" value="HlyD-like secretion proteins"/>
    <property type="match status" value="1"/>
</dbReference>
<dbReference type="InterPro" id="IPR050739">
    <property type="entry name" value="MFP"/>
</dbReference>
<proteinExistence type="inferred from homology"/>
<keyword evidence="10" id="KW-0175">Coiled coil</keyword>
<dbReference type="GO" id="GO:0005886">
    <property type="term" value="C:plasma membrane"/>
    <property type="evidence" value="ECO:0007669"/>
    <property type="project" value="UniProtKB-SubCell"/>
</dbReference>
<evidence type="ECO:0000256" key="1">
    <source>
        <dbReference type="ARBA" id="ARBA00004377"/>
    </source>
</evidence>
<keyword evidence="7 9" id="KW-1133">Transmembrane helix</keyword>
<keyword evidence="5 9" id="KW-0997">Cell inner membrane</keyword>
<feature type="coiled-coil region" evidence="10">
    <location>
        <begin position="166"/>
        <end position="193"/>
    </location>
</feature>
<protein>
    <recommendedName>
        <fullName evidence="9">Membrane fusion protein (MFP) family protein</fullName>
    </recommendedName>
</protein>
<dbReference type="InterPro" id="IPR010129">
    <property type="entry name" value="T1SS_HlyD"/>
</dbReference>
<keyword evidence="4 9" id="KW-1003">Cell membrane</keyword>
<sequence>MPVCTGYSRRGMMKHNYREFLPAVLEIQDTPPSPAGRFILWGVMLLLTLSVCWAALGQVDIVAITRGKVVVTLLSRPVSSAVTADIARVYVQDGQHVEKGSLLIQLNDGQLTTRRQENRLRQQINRLNIRRLGLLLIRVRNDPLSTDRLADGITSVVAPPLENQVSARQESEAEALRREIQRYRNNQQTLHAQMEGYLAQQDMAEKQLVIYRKQFTALQALFQRGSTSEDSLLEIRKRLLEADYSARAAGAKVREIQASLDLSESEEASYRAGKIQEWEQERTELVTENAVLESQLAQLEAELKLYQLTAPVSGRVDALVYRDAGAAVEATQELLKIVPEGEKLSAEVLVSNQDVGFLHTGQRVTVKVDTFDFTRYGWVEGTLIKVSADAVEDKERGLLYRAVIQLDETDMVVDGKSRRLEPGMSVSAEIKTGKRTILSYLLSPVLEAIDGVGKQR</sequence>
<dbReference type="InterPro" id="IPR058982">
    <property type="entry name" value="Beta-barrel_AprE"/>
</dbReference>
<dbReference type="GO" id="GO:0009306">
    <property type="term" value="P:protein secretion"/>
    <property type="evidence" value="ECO:0007669"/>
    <property type="project" value="InterPro"/>
</dbReference>
<comment type="caution">
    <text evidence="12">The sequence shown here is derived from an EMBL/GenBank/DDBJ whole genome shotgun (WGS) entry which is preliminary data.</text>
</comment>
<reference evidence="12" key="1">
    <citation type="journal article" date="2018" name="Genome Biol.">
        <title>SKESA: strategic k-mer extension for scrupulous assemblies.</title>
        <authorList>
            <person name="Souvorov A."/>
            <person name="Agarwala R."/>
            <person name="Lipman D.J."/>
        </authorList>
    </citation>
    <scope>NUCLEOTIDE SEQUENCE</scope>
    <source>
        <strain evidence="12">R17.5973</strain>
    </source>
</reference>
<evidence type="ECO:0000256" key="10">
    <source>
        <dbReference type="SAM" id="Coils"/>
    </source>
</evidence>
<accession>A0A722XSC4</accession>
<evidence type="ECO:0000256" key="2">
    <source>
        <dbReference type="ARBA" id="ARBA00009477"/>
    </source>
</evidence>
<reference evidence="12" key="2">
    <citation type="submission" date="2019-01" db="EMBL/GenBank/DDBJ databases">
        <authorList>
            <consortium name="NCBI Pathogen Detection Project"/>
        </authorList>
    </citation>
    <scope>NUCLEOTIDE SEQUENCE</scope>
    <source>
        <strain evidence="12">R17.5973</strain>
    </source>
</reference>
<dbReference type="Gene3D" id="2.40.30.170">
    <property type="match status" value="1"/>
</dbReference>
<evidence type="ECO:0000256" key="5">
    <source>
        <dbReference type="ARBA" id="ARBA00022519"/>
    </source>
</evidence>
<feature type="transmembrane region" description="Helical" evidence="9">
    <location>
        <begin position="38"/>
        <end position="56"/>
    </location>
</feature>
<feature type="domain" description="AprE-like beta-barrel" evidence="11">
    <location>
        <begin position="345"/>
        <end position="433"/>
    </location>
</feature>
<dbReference type="InterPro" id="IPR006144">
    <property type="entry name" value="Secretion_HlyD_CS"/>
</dbReference>
<keyword evidence="8 9" id="KW-0472">Membrane</keyword>
<dbReference type="Pfam" id="PF26002">
    <property type="entry name" value="Beta-barrel_AprE"/>
    <property type="match status" value="1"/>
</dbReference>
<evidence type="ECO:0000256" key="8">
    <source>
        <dbReference type="ARBA" id="ARBA00023136"/>
    </source>
</evidence>
<keyword evidence="6 9" id="KW-0812">Transmembrane</keyword>
<dbReference type="NCBIfam" id="TIGR01843">
    <property type="entry name" value="type_I_hlyD"/>
    <property type="match status" value="1"/>
</dbReference>
<organism evidence="12">
    <name type="scientific">Salmonella enterica</name>
    <name type="common">Salmonella choleraesuis</name>
    <dbReference type="NCBI Taxonomy" id="28901"/>
    <lineage>
        <taxon>Bacteria</taxon>
        <taxon>Pseudomonadati</taxon>
        <taxon>Pseudomonadota</taxon>
        <taxon>Gammaproteobacteria</taxon>
        <taxon>Enterobacterales</taxon>
        <taxon>Enterobacteriaceae</taxon>
        <taxon>Salmonella</taxon>
    </lineage>
</organism>